<proteinExistence type="predicted"/>
<evidence type="ECO:0000313" key="1">
    <source>
        <dbReference type="EMBL" id="KAI0047252.1"/>
    </source>
</evidence>
<name>A0ACB8RTL0_9AGAM</name>
<reference evidence="1" key="2">
    <citation type="journal article" date="2022" name="New Phytol.">
        <title>Evolutionary transition to the ectomycorrhizal habit in the genomes of a hyperdiverse lineage of mushroom-forming fungi.</title>
        <authorList>
            <person name="Looney B."/>
            <person name="Miyauchi S."/>
            <person name="Morin E."/>
            <person name="Drula E."/>
            <person name="Courty P.E."/>
            <person name="Kohler A."/>
            <person name="Kuo A."/>
            <person name="LaButti K."/>
            <person name="Pangilinan J."/>
            <person name="Lipzen A."/>
            <person name="Riley R."/>
            <person name="Andreopoulos W."/>
            <person name="He G."/>
            <person name="Johnson J."/>
            <person name="Nolan M."/>
            <person name="Tritt A."/>
            <person name="Barry K.W."/>
            <person name="Grigoriev I.V."/>
            <person name="Nagy L.G."/>
            <person name="Hibbett D."/>
            <person name="Henrissat B."/>
            <person name="Matheny P.B."/>
            <person name="Labbe J."/>
            <person name="Martin F.M."/>
        </authorList>
    </citation>
    <scope>NUCLEOTIDE SEQUENCE</scope>
    <source>
        <strain evidence="1">FP105234-sp</strain>
    </source>
</reference>
<accession>A0ACB8RTL0</accession>
<dbReference type="EMBL" id="MU275908">
    <property type="protein sequence ID" value="KAI0047252.1"/>
    <property type="molecule type" value="Genomic_DNA"/>
</dbReference>
<dbReference type="Proteomes" id="UP000814033">
    <property type="component" value="Unassembled WGS sequence"/>
</dbReference>
<reference evidence="1" key="1">
    <citation type="submission" date="2021-02" db="EMBL/GenBank/DDBJ databases">
        <authorList>
            <consortium name="DOE Joint Genome Institute"/>
            <person name="Ahrendt S."/>
            <person name="Looney B.P."/>
            <person name="Miyauchi S."/>
            <person name="Morin E."/>
            <person name="Drula E."/>
            <person name="Courty P.E."/>
            <person name="Chicoki N."/>
            <person name="Fauchery L."/>
            <person name="Kohler A."/>
            <person name="Kuo A."/>
            <person name="Labutti K."/>
            <person name="Pangilinan J."/>
            <person name="Lipzen A."/>
            <person name="Riley R."/>
            <person name="Andreopoulos W."/>
            <person name="He G."/>
            <person name="Johnson J."/>
            <person name="Barry K.W."/>
            <person name="Grigoriev I.V."/>
            <person name="Nagy L."/>
            <person name="Hibbett D."/>
            <person name="Henrissat B."/>
            <person name="Matheny P.B."/>
            <person name="Labbe J."/>
            <person name="Martin F."/>
        </authorList>
    </citation>
    <scope>NUCLEOTIDE SEQUENCE</scope>
    <source>
        <strain evidence="1">FP105234-sp</strain>
    </source>
</reference>
<comment type="caution">
    <text evidence="1">The sequence shown here is derived from an EMBL/GenBank/DDBJ whole genome shotgun (WGS) entry which is preliminary data.</text>
</comment>
<evidence type="ECO:0000313" key="2">
    <source>
        <dbReference type="Proteomes" id="UP000814033"/>
    </source>
</evidence>
<protein>
    <submittedName>
        <fullName evidence="1">Uncharacterized protein</fullName>
    </submittedName>
</protein>
<keyword evidence="2" id="KW-1185">Reference proteome</keyword>
<gene>
    <name evidence="1" type="ORF">FA95DRAFT_1276325</name>
</gene>
<organism evidence="1 2">
    <name type="scientific">Auriscalpium vulgare</name>
    <dbReference type="NCBI Taxonomy" id="40419"/>
    <lineage>
        <taxon>Eukaryota</taxon>
        <taxon>Fungi</taxon>
        <taxon>Dikarya</taxon>
        <taxon>Basidiomycota</taxon>
        <taxon>Agaricomycotina</taxon>
        <taxon>Agaricomycetes</taxon>
        <taxon>Russulales</taxon>
        <taxon>Auriscalpiaceae</taxon>
        <taxon>Auriscalpium</taxon>
    </lineage>
</organism>
<sequence length="152" mass="16890">MQIVETVLSSPPAQPGVLQLATSAQALALMRIRVIWPMSDRDQYICGPDNDDESRREKAARVGRRRCESDGERPRRAGRATMGGQHRGRCVSGLTVWKTRTRRAVAAAATGTGLIGRGWQRATRIERAASDRKRQARADECGEPIRRRATHC</sequence>